<dbReference type="RefSeq" id="WP_185050588.1">
    <property type="nucleotide sequence ID" value="NZ_BAABIX010000001.1"/>
</dbReference>
<reference evidence="2 3" key="1">
    <citation type="submission" date="2020-08" db="EMBL/GenBank/DDBJ databases">
        <title>Genomic Encyclopedia of Type Strains, Phase IV (KMG-IV): sequencing the most valuable type-strain genomes for metagenomic binning, comparative biology and taxonomic classification.</title>
        <authorList>
            <person name="Goeker M."/>
        </authorList>
    </citation>
    <scope>NUCLEOTIDE SEQUENCE [LARGE SCALE GENOMIC DNA]</scope>
    <source>
        <strain evidence="2 3">DSM 45615</strain>
    </source>
</reference>
<feature type="domain" description="Lantibiotic dehydratase N-terminal" evidence="1">
    <location>
        <begin position="136"/>
        <end position="799"/>
    </location>
</feature>
<organism evidence="2 3">
    <name type="scientific">Thermocatellispora tengchongensis</name>
    <dbReference type="NCBI Taxonomy" id="1073253"/>
    <lineage>
        <taxon>Bacteria</taxon>
        <taxon>Bacillati</taxon>
        <taxon>Actinomycetota</taxon>
        <taxon>Actinomycetes</taxon>
        <taxon>Streptosporangiales</taxon>
        <taxon>Streptosporangiaceae</taxon>
        <taxon>Thermocatellispora</taxon>
    </lineage>
</organism>
<protein>
    <recommendedName>
        <fullName evidence="1">Lantibiotic dehydratase N-terminal domain-containing protein</fullName>
    </recommendedName>
</protein>
<name>A0A840NXQ6_9ACTN</name>
<comment type="caution">
    <text evidence="2">The sequence shown here is derived from an EMBL/GenBank/DDBJ whole genome shotgun (WGS) entry which is preliminary data.</text>
</comment>
<accession>A0A840NXQ6</accession>
<evidence type="ECO:0000313" key="3">
    <source>
        <dbReference type="Proteomes" id="UP000578449"/>
    </source>
</evidence>
<sequence>MRVGIRVASLPVTAVGQLRSDKSWAAIADAVATGRWLREEGARLSDELYELIGRPETAPVKPRAVALRRAVFTGRRLGSRLWNPEIRAVLPEELAARIDAWDRRYRERDAIVADLPDLMAGELAEVNRLLRETLRAPAFQYGLVTGSPDLFEELTKWLGGPRDAQPSRQTLLRLTKYLLRVVTKTSPYSTFTISGMTGVVPGHDAVRFTGDFEWKSVVELNIWLVRRLAVAAVRHPALRATQVLRPNPSLVADGDTLTFLAGGPAAALVRLRRSPALEESLRHLQEHPGATFTGLCRHLREIDPKLDEREVAQYVAKLADAGVLNALPPYAEQDEDHLATLAAWLGGGGAPELDHLAGEARRLHADLLDYAGLADPAQRRERNRVIVGRLGGMLEAADRVSGLPDGEPLPRKNLFHENAVFLSPVAELGRDAWEPVLADLHALRPVLGMFDPGRPARLALTRVFTATYGEGGTAPWLDFYQTINRLIGGGHKASIGGVDGATARALCNGPSTTPPDVWRALPFAREQSELTDTVGKAIRFRPADPDGVVRLSPAELDALTRPYGQSVADPLTCYVQLVESEGPLRIVLNTVSVGVGRGHTRLARMLRRAGARGYDEPAVAEEAPDGSLLVESGAGFDSNLNLRTPGTRYELDYPFTAPGRPEAYRIPVNDLLVAHDSGTDALTLRSRRLGRPLRPVHGGLMAEMWLPPPLRHLIEIFGAPPTLMHASLPLFLPRDHDPRELGLRVLPRLEVGRIVLSRRCWAFPAKEMPLRAKGESDAGYWLRLAEWFAEQDMPERFYVRVVAVSHTTWRPDLKSRKPMYVDVAMWYSIALLERAIADPGDLVIVTEALPDLDAAPRYGAAGHVTELTVEVGGEEDR</sequence>
<gene>
    <name evidence="2" type="ORF">HNP84_003370</name>
</gene>
<evidence type="ECO:0000259" key="1">
    <source>
        <dbReference type="Pfam" id="PF04738"/>
    </source>
</evidence>
<proteinExistence type="predicted"/>
<dbReference type="AlphaFoldDB" id="A0A840NXQ6"/>
<dbReference type="EMBL" id="JACHGN010000006">
    <property type="protein sequence ID" value="MBB5133644.1"/>
    <property type="molecule type" value="Genomic_DNA"/>
</dbReference>
<keyword evidence="3" id="KW-1185">Reference proteome</keyword>
<evidence type="ECO:0000313" key="2">
    <source>
        <dbReference type="EMBL" id="MBB5133644.1"/>
    </source>
</evidence>
<dbReference type="InterPro" id="IPR006827">
    <property type="entry name" value="Lant_deHydtase_N"/>
</dbReference>
<dbReference type="Proteomes" id="UP000578449">
    <property type="component" value="Unassembled WGS sequence"/>
</dbReference>
<dbReference type="Pfam" id="PF04738">
    <property type="entry name" value="Lant_dehydr_N"/>
    <property type="match status" value="1"/>
</dbReference>